<evidence type="ECO:0000259" key="1">
    <source>
        <dbReference type="Pfam" id="PF06527"/>
    </source>
</evidence>
<dbReference type="Proteomes" id="UP001597169">
    <property type="component" value="Unassembled WGS sequence"/>
</dbReference>
<evidence type="ECO:0000313" key="3">
    <source>
        <dbReference type="Proteomes" id="UP001597169"/>
    </source>
</evidence>
<comment type="caution">
    <text evidence="2">The sequence shown here is derived from an EMBL/GenBank/DDBJ whole genome shotgun (WGS) entry which is preliminary data.</text>
</comment>
<dbReference type="Pfam" id="PF06527">
    <property type="entry name" value="TniQ"/>
    <property type="match status" value="1"/>
</dbReference>
<accession>A0ABW3PZ54</accession>
<protein>
    <submittedName>
        <fullName evidence="2">TniQ family protein</fullName>
    </submittedName>
</protein>
<name>A0ABW3PZ54_9BACL</name>
<organism evidence="2 3">
    <name type="scientific">Paenibacillus provencensis</name>
    <dbReference type="NCBI Taxonomy" id="441151"/>
    <lineage>
        <taxon>Bacteria</taxon>
        <taxon>Bacillati</taxon>
        <taxon>Bacillota</taxon>
        <taxon>Bacilli</taxon>
        <taxon>Bacillales</taxon>
        <taxon>Paenibacillaceae</taxon>
        <taxon>Paenibacillus</taxon>
    </lineage>
</organism>
<keyword evidence="3" id="KW-1185">Reference proteome</keyword>
<dbReference type="EMBL" id="JBHTKX010000004">
    <property type="protein sequence ID" value="MFD1130633.1"/>
    <property type="molecule type" value="Genomic_DNA"/>
</dbReference>
<sequence length="593" mass="69637">MTTEILPSLSVKVTPREEESLSSFIIRAARSNGASIHWFMNNYRSSNSDLIKISDISRLDFYPFNVLDIGLIEKHLCLEKGSLRQLSFRNILMKFKGEGRPENSRFMKGMIRKNLHYCPACLSEGDYYSLLWRVETINFCFKHRIQLKSICESCQRSINYSSIGQIGYCPYCKSKMASPCGTSEDIDLIELSEESRKRDILKELLSNKLYNLDSKDVAMRILYVLSKKGLSDKTYEQIGIRKSYLLQFARDSMKYKRSIHLNTIIRFLCEVRLSFAEFIRIDVPQKFKELILNGNELRNSTRYLCQAPWCNSYLQAGSLQFTGTNVKHKGEQRLKSYMCCYECGCEYAIHEEALIERSYFIKGYLQLEDKDISNLSKREIASITGLSIKQSLRISAYLTGRGLISASRYKYDEELVSGFVSALKAGERISNIVKWPCWENEEHYSVYRYHTRVIQALIMKKNNQPHRKYKKDIKHKLAEICKQFMQSDVKITNREISEALGITVETLKKWGLHEYIKEMKYTQKMLQRRKKIEVWMKRIEAFFHEEWEIDMEMRVIYERLNLSQSYLCGYAPEVNTFIREKRIELSHDGRTCI</sequence>
<gene>
    <name evidence="2" type="ORF">ACFQ3J_21040</name>
</gene>
<reference evidence="3" key="1">
    <citation type="journal article" date="2019" name="Int. J. Syst. Evol. Microbiol.">
        <title>The Global Catalogue of Microorganisms (GCM) 10K type strain sequencing project: providing services to taxonomists for standard genome sequencing and annotation.</title>
        <authorList>
            <consortium name="The Broad Institute Genomics Platform"/>
            <consortium name="The Broad Institute Genome Sequencing Center for Infectious Disease"/>
            <person name="Wu L."/>
            <person name="Ma J."/>
        </authorList>
    </citation>
    <scope>NUCLEOTIDE SEQUENCE [LARGE SCALE GENOMIC DNA]</scope>
    <source>
        <strain evidence="3">CCUG 53519</strain>
    </source>
</reference>
<proteinExistence type="predicted"/>
<evidence type="ECO:0000313" key="2">
    <source>
        <dbReference type="EMBL" id="MFD1130633.1"/>
    </source>
</evidence>
<dbReference type="InterPro" id="IPR009492">
    <property type="entry name" value="TniQ"/>
</dbReference>
<dbReference type="RefSeq" id="WP_379293916.1">
    <property type="nucleotide sequence ID" value="NZ_JBHTKX010000004.1"/>
</dbReference>
<feature type="domain" description="TniQ" evidence="1">
    <location>
        <begin position="12"/>
        <end position="147"/>
    </location>
</feature>